<gene>
    <name evidence="2" type="ORF">GCM10022267_69320</name>
</gene>
<sequence length="75" mass="7802">MNAAQAPAGVPSPSAHTPPTGQGGPLIPFSQPAPTVPGRARRERTVHNSGSRTAKSILTANPNRTKAPARQELDR</sequence>
<evidence type="ECO:0000313" key="2">
    <source>
        <dbReference type="EMBL" id="GAA3672659.1"/>
    </source>
</evidence>
<dbReference type="EMBL" id="BAABBE010000026">
    <property type="protein sequence ID" value="GAA3672659.1"/>
    <property type="molecule type" value="Genomic_DNA"/>
</dbReference>
<organism evidence="2 3">
    <name type="scientific">Lentzea roselyniae</name>
    <dbReference type="NCBI Taxonomy" id="531940"/>
    <lineage>
        <taxon>Bacteria</taxon>
        <taxon>Bacillati</taxon>
        <taxon>Actinomycetota</taxon>
        <taxon>Actinomycetes</taxon>
        <taxon>Pseudonocardiales</taxon>
        <taxon>Pseudonocardiaceae</taxon>
        <taxon>Lentzea</taxon>
    </lineage>
</organism>
<protein>
    <submittedName>
        <fullName evidence="2">Uncharacterized protein</fullName>
    </submittedName>
</protein>
<dbReference type="Proteomes" id="UP001500711">
    <property type="component" value="Unassembled WGS sequence"/>
</dbReference>
<feature type="region of interest" description="Disordered" evidence="1">
    <location>
        <begin position="1"/>
        <end position="75"/>
    </location>
</feature>
<comment type="caution">
    <text evidence="2">The sequence shown here is derived from an EMBL/GenBank/DDBJ whole genome shotgun (WGS) entry which is preliminary data.</text>
</comment>
<evidence type="ECO:0000256" key="1">
    <source>
        <dbReference type="SAM" id="MobiDB-lite"/>
    </source>
</evidence>
<proteinExistence type="predicted"/>
<accession>A0ABP7C1K4</accession>
<reference evidence="3" key="1">
    <citation type="journal article" date="2019" name="Int. J. Syst. Evol. Microbiol.">
        <title>The Global Catalogue of Microorganisms (GCM) 10K type strain sequencing project: providing services to taxonomists for standard genome sequencing and annotation.</title>
        <authorList>
            <consortium name="The Broad Institute Genomics Platform"/>
            <consortium name="The Broad Institute Genome Sequencing Center for Infectious Disease"/>
            <person name="Wu L."/>
            <person name="Ma J."/>
        </authorList>
    </citation>
    <scope>NUCLEOTIDE SEQUENCE [LARGE SCALE GENOMIC DNA]</scope>
    <source>
        <strain evidence="3">JCM 17494</strain>
    </source>
</reference>
<name>A0ABP7C1K4_9PSEU</name>
<keyword evidence="3" id="KW-1185">Reference proteome</keyword>
<evidence type="ECO:0000313" key="3">
    <source>
        <dbReference type="Proteomes" id="UP001500711"/>
    </source>
</evidence>
<feature type="compositionally biased region" description="Polar residues" evidence="1">
    <location>
        <begin position="47"/>
        <end position="64"/>
    </location>
</feature>